<dbReference type="Proteomes" id="UP000036503">
    <property type="component" value="Unassembled WGS sequence"/>
</dbReference>
<dbReference type="InterPro" id="IPR015422">
    <property type="entry name" value="PyrdxlP-dep_Trfase_small"/>
</dbReference>
<name>A0A0J6ZKU4_9FIRM</name>
<keyword evidence="5" id="KW-1185">Reference proteome</keyword>
<evidence type="ECO:0000259" key="3">
    <source>
        <dbReference type="Pfam" id="PF00155"/>
    </source>
</evidence>
<dbReference type="InParanoid" id="A0A0J6ZKU4"/>
<evidence type="ECO:0000313" key="5">
    <source>
        <dbReference type="Proteomes" id="UP000036503"/>
    </source>
</evidence>
<dbReference type="InterPro" id="IPR015421">
    <property type="entry name" value="PyrdxlP-dep_Trfase_major"/>
</dbReference>
<accession>A0A0J6ZKU4</accession>
<dbReference type="GO" id="GO:0030170">
    <property type="term" value="F:pyridoxal phosphate binding"/>
    <property type="evidence" value="ECO:0007669"/>
    <property type="project" value="InterPro"/>
</dbReference>
<dbReference type="AlphaFoldDB" id="A0A0J6ZKU4"/>
<gene>
    <name evidence="4" type="ORF">AB840_13470</name>
</gene>
<dbReference type="SUPFAM" id="SSF53383">
    <property type="entry name" value="PLP-dependent transferases"/>
    <property type="match status" value="1"/>
</dbReference>
<dbReference type="Gene3D" id="3.90.1150.10">
    <property type="entry name" value="Aspartate Aminotransferase, domain 1"/>
    <property type="match status" value="1"/>
</dbReference>
<dbReference type="PATRIC" id="fig|1122219.3.peg.2905"/>
<dbReference type="PANTHER" id="PTHR42885:SF1">
    <property type="entry name" value="THREONINE-PHOSPHATE DECARBOXYLASE"/>
    <property type="match status" value="1"/>
</dbReference>
<dbReference type="CDD" id="cd00609">
    <property type="entry name" value="AAT_like"/>
    <property type="match status" value="1"/>
</dbReference>
<dbReference type="RefSeq" id="WP_048515366.1">
    <property type="nucleotide sequence ID" value="NZ_FUXD01000052.1"/>
</dbReference>
<protein>
    <submittedName>
        <fullName evidence="4">Cobyric acid decarboxylase</fullName>
    </submittedName>
</protein>
<comment type="cofactor">
    <cofactor evidence="1">
        <name>pyridoxal 5'-phosphate</name>
        <dbReference type="ChEBI" id="CHEBI:597326"/>
    </cofactor>
</comment>
<dbReference type="EMBL" id="LEKT01000063">
    <property type="protein sequence ID" value="KMO85456.1"/>
    <property type="molecule type" value="Genomic_DNA"/>
</dbReference>
<keyword evidence="2" id="KW-0663">Pyridoxal phosphate</keyword>
<feature type="domain" description="Aminotransferase class I/classII large" evidence="3">
    <location>
        <begin position="20"/>
        <end position="344"/>
    </location>
</feature>
<dbReference type="InterPro" id="IPR004839">
    <property type="entry name" value="Aminotransferase_I/II_large"/>
</dbReference>
<reference evidence="4 5" key="1">
    <citation type="submission" date="2015-06" db="EMBL/GenBank/DDBJ databases">
        <title>Draft genome sequence of beer spoilage bacterium Megasphaera cerevisiae type strain 20462.</title>
        <authorList>
            <person name="Kutumbaka K."/>
            <person name="Pasmowitz J."/>
            <person name="Mategko J."/>
            <person name="Reyes D."/>
            <person name="Friedrich A."/>
            <person name="Han S."/>
            <person name="Martens-Habbena W."/>
            <person name="Neal-McKinney J."/>
            <person name="Janagama H.K."/>
            <person name="Nadala C."/>
            <person name="Samadpour M."/>
        </authorList>
    </citation>
    <scope>NUCLEOTIDE SEQUENCE [LARGE SCALE GENOMIC DNA]</scope>
    <source>
        <strain evidence="4 5">DSM 20462</strain>
    </source>
</reference>
<dbReference type="STRING" id="39029.BSR42_12490"/>
<dbReference type="PANTHER" id="PTHR42885">
    <property type="entry name" value="HISTIDINOL-PHOSPHATE AMINOTRANSFERASE-RELATED"/>
    <property type="match status" value="1"/>
</dbReference>
<dbReference type="InterPro" id="IPR015424">
    <property type="entry name" value="PyrdxlP-dep_Trfase"/>
</dbReference>
<evidence type="ECO:0000256" key="2">
    <source>
        <dbReference type="ARBA" id="ARBA00022898"/>
    </source>
</evidence>
<comment type="caution">
    <text evidence="4">The sequence shown here is derived from an EMBL/GenBank/DDBJ whole genome shotgun (WGS) entry which is preliminary data.</text>
</comment>
<dbReference type="GO" id="GO:0003824">
    <property type="term" value="F:catalytic activity"/>
    <property type="evidence" value="ECO:0007669"/>
    <property type="project" value="UniProtKB-ARBA"/>
</dbReference>
<sequence>MKKQAHAWIEITEKTLGTYLDFSVNTNPLGIPSAVIQNLSQLAQVAGHYPDPDCRILSTALADAYDIPASALLCGNGAEDLLYRLIGAVMPQNALIIEPTFEEYRRVLTLSGCQIQTYQLCPEKQFLLDEKILSVIDDSLDMLFLCNPNNPTGNLVSSYLLDEIIDKCQKNNILLAADECFLEFIPDWNHHTLKHRAAASHHLIVVDAFTKTYALAGFRLGFCISGNAALLRSMKTQGPEFAVSVPAQLAGISALEDTSYMQRTAAFLAAERDWLFSQLHALPIQIWPSQGNYLLFRTSCPHIREALLKQGITVRDCSRFYGLGPDYCRISIKHREENEILVRVLQDILT</sequence>
<evidence type="ECO:0000313" key="4">
    <source>
        <dbReference type="EMBL" id="KMO85456.1"/>
    </source>
</evidence>
<dbReference type="OrthoDB" id="9813612at2"/>
<organism evidence="4 5">
    <name type="scientific">Megasphaera cerevisiae DSM 20462</name>
    <dbReference type="NCBI Taxonomy" id="1122219"/>
    <lineage>
        <taxon>Bacteria</taxon>
        <taxon>Bacillati</taxon>
        <taxon>Bacillota</taxon>
        <taxon>Negativicutes</taxon>
        <taxon>Veillonellales</taxon>
        <taxon>Veillonellaceae</taxon>
        <taxon>Megasphaera</taxon>
    </lineage>
</organism>
<evidence type="ECO:0000256" key="1">
    <source>
        <dbReference type="ARBA" id="ARBA00001933"/>
    </source>
</evidence>
<dbReference type="Pfam" id="PF00155">
    <property type="entry name" value="Aminotran_1_2"/>
    <property type="match status" value="1"/>
</dbReference>
<dbReference type="Gene3D" id="3.40.640.10">
    <property type="entry name" value="Type I PLP-dependent aspartate aminotransferase-like (Major domain)"/>
    <property type="match status" value="1"/>
</dbReference>
<proteinExistence type="predicted"/>